<evidence type="ECO:0000313" key="1">
    <source>
        <dbReference type="EMBL" id="VVE60302.1"/>
    </source>
</evidence>
<name>A0A5E4ZIE6_9BURK</name>
<gene>
    <name evidence="1" type="ORF">PCA31118_00189</name>
</gene>
<dbReference type="EMBL" id="CABPSQ010000001">
    <property type="protein sequence ID" value="VVE60302.1"/>
    <property type="molecule type" value="Genomic_DNA"/>
</dbReference>
<evidence type="ECO:0000313" key="2">
    <source>
        <dbReference type="Proteomes" id="UP000414136"/>
    </source>
</evidence>
<accession>A0A5E4ZIE6</accession>
<dbReference type="Proteomes" id="UP000414136">
    <property type="component" value="Unassembled WGS sequence"/>
</dbReference>
<organism evidence="1 2">
    <name type="scientific">Pandoraea captiosa</name>
    <dbReference type="NCBI Taxonomy" id="2508302"/>
    <lineage>
        <taxon>Bacteria</taxon>
        <taxon>Pseudomonadati</taxon>
        <taxon>Pseudomonadota</taxon>
        <taxon>Betaproteobacteria</taxon>
        <taxon>Burkholderiales</taxon>
        <taxon>Burkholderiaceae</taxon>
        <taxon>Pandoraea</taxon>
    </lineage>
</organism>
<keyword evidence="2" id="KW-1185">Reference proteome</keyword>
<sequence>MHRLSFPDVKRLGSAALVGMTLVAAVGVAHAQGMSVSSR</sequence>
<dbReference type="AlphaFoldDB" id="A0A5E4ZIE6"/>
<protein>
    <submittedName>
        <fullName evidence="1">Phosphatidylethanolamine-binding protein</fullName>
    </submittedName>
</protein>
<proteinExistence type="predicted"/>
<reference evidence="1 2" key="1">
    <citation type="submission" date="2019-08" db="EMBL/GenBank/DDBJ databases">
        <authorList>
            <person name="Peeters C."/>
        </authorList>
    </citation>
    <scope>NUCLEOTIDE SEQUENCE [LARGE SCALE GENOMIC DNA]</scope>
    <source>
        <strain evidence="1 2">LMG 31118</strain>
    </source>
</reference>